<accession>A0ABQ1V4R9</accession>
<dbReference type="EMBL" id="BMCS01000003">
    <property type="protein sequence ID" value="GGF38970.1"/>
    <property type="molecule type" value="Genomic_DNA"/>
</dbReference>
<organism evidence="1 2">
    <name type="scientific">Williamsia phyllosphaerae</name>
    <dbReference type="NCBI Taxonomy" id="885042"/>
    <lineage>
        <taxon>Bacteria</taxon>
        <taxon>Bacillati</taxon>
        <taxon>Actinomycetota</taxon>
        <taxon>Actinomycetes</taxon>
        <taxon>Mycobacteriales</taxon>
        <taxon>Nocardiaceae</taxon>
        <taxon>Williamsia</taxon>
    </lineage>
</organism>
<dbReference type="RefSeq" id="WP_188491955.1">
    <property type="nucleotide sequence ID" value="NZ_BMCS01000003.1"/>
</dbReference>
<gene>
    <name evidence="1" type="ORF">GCM10007298_38330</name>
</gene>
<keyword evidence="2" id="KW-1185">Reference proteome</keyword>
<proteinExistence type="predicted"/>
<name>A0ABQ1V4R9_9NOCA</name>
<comment type="caution">
    <text evidence="1">The sequence shown here is derived from an EMBL/GenBank/DDBJ whole genome shotgun (WGS) entry which is preliminary data.</text>
</comment>
<dbReference type="Proteomes" id="UP000632454">
    <property type="component" value="Unassembled WGS sequence"/>
</dbReference>
<reference evidence="2" key="1">
    <citation type="journal article" date="2019" name="Int. J. Syst. Evol. Microbiol.">
        <title>The Global Catalogue of Microorganisms (GCM) 10K type strain sequencing project: providing services to taxonomists for standard genome sequencing and annotation.</title>
        <authorList>
            <consortium name="The Broad Institute Genomics Platform"/>
            <consortium name="The Broad Institute Genome Sequencing Center for Infectious Disease"/>
            <person name="Wu L."/>
            <person name="Ma J."/>
        </authorList>
    </citation>
    <scope>NUCLEOTIDE SEQUENCE [LARGE SCALE GENOMIC DNA]</scope>
    <source>
        <strain evidence="2">CCM 7855</strain>
    </source>
</reference>
<sequence>MSETVREALNVVDDTMSFSSRDWGASADLAILWAVFCGWDDEDNPTESAYPELAERFGWAAEDVAKFRQFHAAIQSARSETPANPSDSLRARLTAFARDCTLNGDMTPAAERMLRQILEES</sequence>
<evidence type="ECO:0000313" key="1">
    <source>
        <dbReference type="EMBL" id="GGF38970.1"/>
    </source>
</evidence>
<evidence type="ECO:0000313" key="2">
    <source>
        <dbReference type="Proteomes" id="UP000632454"/>
    </source>
</evidence>
<protein>
    <submittedName>
        <fullName evidence="1">Uncharacterized protein</fullName>
    </submittedName>
</protein>